<keyword evidence="6" id="KW-0325">Glycoprotein</keyword>
<evidence type="ECO:0000256" key="11">
    <source>
        <dbReference type="SAM" id="Phobius"/>
    </source>
</evidence>
<feature type="transmembrane region" description="Helical" evidence="11">
    <location>
        <begin position="299"/>
        <end position="318"/>
    </location>
</feature>
<feature type="transmembrane region" description="Helical" evidence="11">
    <location>
        <begin position="435"/>
        <end position="458"/>
    </location>
</feature>
<dbReference type="PROSITE" id="PS50156">
    <property type="entry name" value="SSD"/>
    <property type="match status" value="2"/>
</dbReference>
<feature type="transmembrane region" description="Helical" evidence="11">
    <location>
        <begin position="773"/>
        <end position="796"/>
    </location>
</feature>
<feature type="transmembrane region" description="Helical" evidence="11">
    <location>
        <begin position="846"/>
        <end position="874"/>
    </location>
</feature>
<feature type="domain" description="SSD" evidence="12">
    <location>
        <begin position="745"/>
        <end position="868"/>
    </location>
</feature>
<dbReference type="Proteomes" id="UP000261520">
    <property type="component" value="Unplaced"/>
</dbReference>
<feature type="transmembrane region" description="Helical" evidence="11">
    <location>
        <begin position="524"/>
        <end position="543"/>
    </location>
</feature>
<keyword evidence="14" id="KW-1185">Reference proteome</keyword>
<feature type="transmembrane region" description="Helical" evidence="11">
    <location>
        <begin position="817"/>
        <end position="840"/>
    </location>
</feature>
<reference evidence="13" key="1">
    <citation type="submission" date="2025-08" db="UniProtKB">
        <authorList>
            <consortium name="Ensembl"/>
        </authorList>
    </citation>
    <scope>IDENTIFICATION</scope>
</reference>
<feature type="transmembrane region" description="Helical" evidence="11">
    <location>
        <begin position="358"/>
        <end position="384"/>
    </location>
</feature>
<dbReference type="InterPro" id="IPR000731">
    <property type="entry name" value="SSD"/>
</dbReference>
<dbReference type="FunFam" id="1.20.1640.10:FF:000013">
    <property type="entry name" value="PaTched Related family"/>
    <property type="match status" value="1"/>
</dbReference>
<evidence type="ECO:0000256" key="3">
    <source>
        <dbReference type="ARBA" id="ARBA00022692"/>
    </source>
</evidence>
<evidence type="ECO:0000256" key="1">
    <source>
        <dbReference type="ARBA" id="ARBA00005585"/>
    </source>
</evidence>
<evidence type="ECO:0000256" key="7">
    <source>
        <dbReference type="ARBA" id="ARBA00057027"/>
    </source>
</evidence>
<evidence type="ECO:0000256" key="2">
    <source>
        <dbReference type="ARBA" id="ARBA00022475"/>
    </source>
</evidence>
<dbReference type="GO" id="GO:0016020">
    <property type="term" value="C:membrane"/>
    <property type="evidence" value="ECO:0007669"/>
    <property type="project" value="InterPro"/>
</dbReference>
<evidence type="ECO:0000256" key="9">
    <source>
        <dbReference type="ARBA" id="ARBA00074262"/>
    </source>
</evidence>
<evidence type="ECO:0000313" key="14">
    <source>
        <dbReference type="Proteomes" id="UP000261520"/>
    </source>
</evidence>
<dbReference type="Gene3D" id="1.20.1640.10">
    <property type="entry name" value="Multidrug efflux transporter AcrB transmembrane domain"/>
    <property type="match status" value="2"/>
</dbReference>
<feature type="transmembrane region" description="Helical" evidence="11">
    <location>
        <begin position="404"/>
        <end position="423"/>
    </location>
</feature>
<protein>
    <recommendedName>
        <fullName evidence="9">Patched domain-containing protein 3</fullName>
    </recommendedName>
</protein>
<feature type="transmembrane region" description="Helical" evidence="11">
    <location>
        <begin position="330"/>
        <end position="352"/>
    </location>
</feature>
<feature type="region of interest" description="Disordered" evidence="10">
    <location>
        <begin position="1"/>
        <end position="47"/>
    </location>
</feature>
<comment type="subcellular location">
    <subcellularLocation>
        <location evidence="8">Cell projection</location>
        <location evidence="8">Cilium</location>
        <location evidence="8">Flagellum membrane</location>
        <topology evidence="8">Multi-pass membrane protein</topology>
    </subcellularLocation>
</comment>
<evidence type="ECO:0000256" key="6">
    <source>
        <dbReference type="ARBA" id="ARBA00023180"/>
    </source>
</evidence>
<evidence type="ECO:0000313" key="13">
    <source>
        <dbReference type="Ensembl" id="ENSPMGP00000025020.1"/>
    </source>
</evidence>
<proteinExistence type="inferred from homology"/>
<accession>A0A3B4B7W3</accession>
<feature type="transmembrane region" description="Helical" evidence="11">
    <location>
        <begin position="719"/>
        <end position="738"/>
    </location>
</feature>
<dbReference type="PANTHER" id="PTHR10796">
    <property type="entry name" value="PATCHED-RELATED"/>
    <property type="match status" value="1"/>
</dbReference>
<dbReference type="Pfam" id="PF02460">
    <property type="entry name" value="Patched"/>
    <property type="match status" value="1"/>
</dbReference>
<evidence type="ECO:0000256" key="8">
    <source>
        <dbReference type="ARBA" id="ARBA00060429"/>
    </source>
</evidence>
<organism evidence="13 14">
    <name type="scientific">Periophthalmus magnuspinnatus</name>
    <dbReference type="NCBI Taxonomy" id="409849"/>
    <lineage>
        <taxon>Eukaryota</taxon>
        <taxon>Metazoa</taxon>
        <taxon>Chordata</taxon>
        <taxon>Craniata</taxon>
        <taxon>Vertebrata</taxon>
        <taxon>Euteleostomi</taxon>
        <taxon>Actinopterygii</taxon>
        <taxon>Neopterygii</taxon>
        <taxon>Teleostei</taxon>
        <taxon>Neoteleostei</taxon>
        <taxon>Acanthomorphata</taxon>
        <taxon>Gobiaria</taxon>
        <taxon>Gobiiformes</taxon>
        <taxon>Gobioidei</taxon>
        <taxon>Gobiidae</taxon>
        <taxon>Oxudercinae</taxon>
        <taxon>Periophthalmus</taxon>
    </lineage>
</organism>
<evidence type="ECO:0000256" key="10">
    <source>
        <dbReference type="SAM" id="MobiDB-lite"/>
    </source>
</evidence>
<dbReference type="InterPro" id="IPR051697">
    <property type="entry name" value="Patched_domain-protein"/>
</dbReference>
<dbReference type="AlphaFoldDB" id="A0A3B4B7W3"/>
<evidence type="ECO:0000256" key="5">
    <source>
        <dbReference type="ARBA" id="ARBA00023136"/>
    </source>
</evidence>
<name>A0A3B4B7W3_9GOBI</name>
<feature type="transmembrane region" description="Helical" evidence="11">
    <location>
        <begin position="745"/>
        <end position="767"/>
    </location>
</feature>
<comment type="function">
    <text evidence="7">May play a role in sperm development or sperm function. However, does not appear to have an essential role in spermatogenesis or male fertility.</text>
</comment>
<feature type="transmembrane region" description="Helical" evidence="11">
    <location>
        <begin position="72"/>
        <end position="93"/>
    </location>
</feature>
<dbReference type="SUPFAM" id="SSF82866">
    <property type="entry name" value="Multidrug efflux transporter AcrB transmembrane domain"/>
    <property type="match status" value="2"/>
</dbReference>
<evidence type="ECO:0000256" key="4">
    <source>
        <dbReference type="ARBA" id="ARBA00022989"/>
    </source>
</evidence>
<evidence type="ECO:0000259" key="12">
    <source>
        <dbReference type="PROSITE" id="PS50156"/>
    </source>
</evidence>
<dbReference type="GO" id="GO:0097225">
    <property type="term" value="C:sperm midpiece"/>
    <property type="evidence" value="ECO:0007669"/>
    <property type="project" value="UniProtKB-ARBA"/>
</dbReference>
<sequence length="877" mass="97757">MVWSSSLHMPHPDSVPAPPESPSDPDGHSPTGLESAGSSPPAPQRHTGLHCIEKHLRAAFKSLGYFVGSHPWWFLFTPLLFSTGLGSGFYFLIAQTSNSIEEQFTPLDGPAKMERKYIQETFPRNGTEFSSIRMTTDGTYATLIAATDTNILSVESLQEIIELDFQIKRMKVQLANGTFDYSDVCALVNGRCSSNTILDLINYDAYNINSINLTFPWYDSDYGSLPLFTNLGNVELNINSSIVQSAEAIHLFYYLETDKATADIWLESFLTLLSNQSTSLQVSYSTSMSMQKEFEKSPGSVIFLFSITYTTAIIFSVGSCWRSDNVRTKVWVALCGVLSTGLAILSGFGELLLLEQPFVMTAASCPFMLLGIGLDDMFIMISCWQRTRVLDSVPSRLSQTYSEAAVSITITSITDALALFLGYTSPFGSVKSFCLYAGVSVVFCYLYSITFLGACMALNGQREAGNRHWFTCMKVPEDLPSSHSKVFSVCCIGGRYNRMTEKEAGEPMSYFFERFYGPFLTHKLIKAFVLVIYAAYLAVSLFGCLTIKEGLDIRNLALDDSYIIDFYQSQKQYFSEYSFNVMVAVKQPFPYWDEEEYEKLHTCILAFENLPYVNSTQAWFLVFQQYTNETSLNLTTHESFKNSLSQFLGLYPMFKQDINLTENYEIQASRFFIQTLDRTAVKDAMVGLRMTTDACPIDLLVYHPVFIYYDQFTVVTDTAIQTIMIAVVVMLGIALIMIPNLICCISVAFAICSVVVGVAGFMSLWGVNLDSISLINLVMCIGFSVDFSAHITYAFVSSPKSDANKRAIDSLAQLGFPILQGALSTILGVVVLSMSGSYIFRTFFKIVFLVISFGLVHGLVFLPVFLSLVGTFGLNFR</sequence>
<keyword evidence="3 11" id="KW-0812">Transmembrane</keyword>
<feature type="domain" description="SSD" evidence="12">
    <location>
        <begin position="301"/>
        <end position="458"/>
    </location>
</feature>
<keyword evidence="4 11" id="KW-1133">Transmembrane helix</keyword>
<reference evidence="13" key="2">
    <citation type="submission" date="2025-09" db="UniProtKB">
        <authorList>
            <consortium name="Ensembl"/>
        </authorList>
    </citation>
    <scope>IDENTIFICATION</scope>
</reference>
<feature type="compositionally biased region" description="Pro residues" evidence="10">
    <location>
        <begin position="13"/>
        <end position="22"/>
    </location>
</feature>
<dbReference type="Ensembl" id="ENSPMGT00000026651.1">
    <property type="protein sequence ID" value="ENSPMGP00000025020.1"/>
    <property type="gene ID" value="ENSPMGG00000020216.1"/>
</dbReference>
<keyword evidence="2" id="KW-1003">Cell membrane</keyword>
<comment type="similarity">
    <text evidence="1">Belongs to the patched family.</text>
</comment>
<keyword evidence="5 11" id="KW-0472">Membrane</keyword>
<dbReference type="STRING" id="409849.ENSPMGP00000025020"/>
<dbReference type="PANTHER" id="PTHR10796:SF60">
    <property type="entry name" value="PATCHED DOMAIN-CONTAINING PROTEIN 3"/>
    <property type="match status" value="1"/>
</dbReference>
<dbReference type="InterPro" id="IPR003392">
    <property type="entry name" value="PTHD_SSD"/>
</dbReference>